<accession>A0A6B2JZ64</accession>
<reference evidence="2 3" key="1">
    <citation type="submission" date="2020-02" db="EMBL/GenBank/DDBJ databases">
        <title>Pseudoroseicyclus tamarix, sp. nov., isolated from offshore sediment of a Tamarix chinensis forest.</title>
        <authorList>
            <person name="Gai Y."/>
        </authorList>
    </citation>
    <scope>NUCLEOTIDE SEQUENCE [LARGE SCALE GENOMIC DNA]</scope>
    <source>
        <strain evidence="2 3">CLL3-39</strain>
    </source>
</reference>
<feature type="signal peptide" evidence="1">
    <location>
        <begin position="1"/>
        <end position="24"/>
    </location>
</feature>
<name>A0A6B2JZ64_9RHOB</name>
<feature type="chain" id="PRO_5025648530" description="DUF5666 domain-containing protein" evidence="1">
    <location>
        <begin position="25"/>
        <end position="91"/>
    </location>
</feature>
<organism evidence="2 3">
    <name type="scientific">Pseudoroseicyclus tamaricis</name>
    <dbReference type="NCBI Taxonomy" id="2705421"/>
    <lineage>
        <taxon>Bacteria</taxon>
        <taxon>Pseudomonadati</taxon>
        <taxon>Pseudomonadota</taxon>
        <taxon>Alphaproteobacteria</taxon>
        <taxon>Rhodobacterales</taxon>
        <taxon>Paracoccaceae</taxon>
        <taxon>Pseudoroseicyclus</taxon>
    </lineage>
</organism>
<evidence type="ECO:0000313" key="3">
    <source>
        <dbReference type="Proteomes" id="UP000474757"/>
    </source>
</evidence>
<dbReference type="RefSeq" id="WP_163888882.1">
    <property type="nucleotide sequence ID" value="NZ_JAAFYS010000001.1"/>
</dbReference>
<protein>
    <recommendedName>
        <fullName evidence="4">DUF5666 domain-containing protein</fullName>
    </recommendedName>
</protein>
<gene>
    <name evidence="2" type="ORF">GZA08_00340</name>
</gene>
<dbReference type="AlphaFoldDB" id="A0A6B2JZ64"/>
<keyword evidence="3" id="KW-1185">Reference proteome</keyword>
<keyword evidence="1" id="KW-0732">Signal</keyword>
<dbReference type="Proteomes" id="UP000474757">
    <property type="component" value="Unassembled WGS sequence"/>
</dbReference>
<evidence type="ECO:0008006" key="4">
    <source>
        <dbReference type="Google" id="ProtNLM"/>
    </source>
</evidence>
<proteinExistence type="predicted"/>
<evidence type="ECO:0000313" key="2">
    <source>
        <dbReference type="EMBL" id="NDU99415.1"/>
    </source>
</evidence>
<comment type="caution">
    <text evidence="2">The sequence shown here is derived from an EMBL/GenBank/DDBJ whole genome shotgun (WGS) entry which is preliminary data.</text>
</comment>
<sequence>MTKIFAPIAAALLVTGVSAGAVQAAEDASNVTTGTVTHYSENSNTIWIQGEGAYHFRQSYDDFPDVSRGDEVQITFVTRNGVKYITSFDEI</sequence>
<dbReference type="EMBL" id="JAAGAB010000001">
    <property type="protein sequence ID" value="NDU99415.1"/>
    <property type="molecule type" value="Genomic_DNA"/>
</dbReference>
<evidence type="ECO:0000256" key="1">
    <source>
        <dbReference type="SAM" id="SignalP"/>
    </source>
</evidence>